<keyword evidence="3" id="KW-1185">Reference proteome</keyword>
<dbReference type="CDD" id="cd04179">
    <property type="entry name" value="DPM_DPG-synthase_like"/>
    <property type="match status" value="1"/>
</dbReference>
<dbReference type="SUPFAM" id="SSF53448">
    <property type="entry name" value="Nucleotide-diphospho-sugar transferases"/>
    <property type="match status" value="1"/>
</dbReference>
<dbReference type="PANTHER" id="PTHR48090">
    <property type="entry name" value="UNDECAPRENYL-PHOSPHATE 4-DEOXY-4-FORMAMIDO-L-ARABINOSE TRANSFERASE-RELATED"/>
    <property type="match status" value="1"/>
</dbReference>
<organism evidence="2 3">
    <name type="scientific">Nitratiruptor tergarcus DSM 16512</name>
    <dbReference type="NCBI Taxonomy" id="1069081"/>
    <lineage>
        <taxon>Bacteria</taxon>
        <taxon>Pseudomonadati</taxon>
        <taxon>Campylobacterota</taxon>
        <taxon>Epsilonproteobacteria</taxon>
        <taxon>Nautiliales</taxon>
        <taxon>Nitratiruptoraceae</taxon>
        <taxon>Nitratiruptor</taxon>
    </lineage>
</organism>
<dbReference type="InterPro" id="IPR029044">
    <property type="entry name" value="Nucleotide-diphossugar_trans"/>
</dbReference>
<sequence>MIRKTLQDLKNKRPNDTIIVVDDGSKDRSYYEACVPGVYLLRHIINLGQGAALQTGIDFAKKLGCKYVVTFDSDGQHCADDIEKFIEVLRKDEADIVLCSRFLGKAENIPPLRKNFLRIAALVERVLTGIKLTDVHNGFRAINVAKFPDFVITQNRMSHASEIIDLIKKLKMRYKEMPCTIRYSEYSLSKGQSLMNSVNIIIEFILGKAIK</sequence>
<gene>
    <name evidence="2" type="ORF">SAMN05660197_1863</name>
</gene>
<dbReference type="EMBL" id="FWWZ01000001">
    <property type="protein sequence ID" value="SMC10032.1"/>
    <property type="molecule type" value="Genomic_DNA"/>
</dbReference>
<feature type="domain" description="Glycosyltransferase 2-like" evidence="1">
    <location>
        <begin position="1"/>
        <end position="146"/>
    </location>
</feature>
<evidence type="ECO:0000259" key="1">
    <source>
        <dbReference type="Pfam" id="PF00535"/>
    </source>
</evidence>
<protein>
    <submittedName>
        <fullName evidence="2">Predicted glycosyltransferases</fullName>
    </submittedName>
</protein>
<dbReference type="PANTHER" id="PTHR48090:SF7">
    <property type="entry name" value="RFBJ PROTEIN"/>
    <property type="match status" value="1"/>
</dbReference>
<name>A0A1W1WV16_9BACT</name>
<dbReference type="STRING" id="1069081.SAMN05660197_1863"/>
<dbReference type="GO" id="GO:0016740">
    <property type="term" value="F:transferase activity"/>
    <property type="evidence" value="ECO:0007669"/>
    <property type="project" value="UniProtKB-KW"/>
</dbReference>
<keyword evidence="2" id="KW-0808">Transferase</keyword>
<proteinExistence type="predicted"/>
<dbReference type="Pfam" id="PF00535">
    <property type="entry name" value="Glycos_transf_2"/>
    <property type="match status" value="1"/>
</dbReference>
<accession>A0A1W1WV16</accession>
<dbReference type="AlphaFoldDB" id="A0A1W1WV16"/>
<reference evidence="3" key="1">
    <citation type="submission" date="2017-04" db="EMBL/GenBank/DDBJ databases">
        <authorList>
            <person name="Varghese N."/>
            <person name="Submissions S."/>
        </authorList>
    </citation>
    <scope>NUCLEOTIDE SEQUENCE [LARGE SCALE GENOMIC DNA]</scope>
    <source>
        <strain evidence="3">DSM 16512</strain>
    </source>
</reference>
<dbReference type="Gene3D" id="3.90.550.10">
    <property type="entry name" value="Spore Coat Polysaccharide Biosynthesis Protein SpsA, Chain A"/>
    <property type="match status" value="1"/>
</dbReference>
<evidence type="ECO:0000313" key="3">
    <source>
        <dbReference type="Proteomes" id="UP000192602"/>
    </source>
</evidence>
<dbReference type="InterPro" id="IPR001173">
    <property type="entry name" value="Glyco_trans_2-like"/>
</dbReference>
<evidence type="ECO:0000313" key="2">
    <source>
        <dbReference type="EMBL" id="SMC10032.1"/>
    </source>
</evidence>
<dbReference type="InterPro" id="IPR050256">
    <property type="entry name" value="Glycosyltransferase_2"/>
</dbReference>
<dbReference type="Proteomes" id="UP000192602">
    <property type="component" value="Unassembled WGS sequence"/>
</dbReference>